<organism evidence="1 2">
    <name type="scientific">Aquibium pacificus</name>
    <dbReference type="NCBI Taxonomy" id="3153579"/>
    <lineage>
        <taxon>Bacteria</taxon>
        <taxon>Pseudomonadati</taxon>
        <taxon>Pseudomonadota</taxon>
        <taxon>Alphaproteobacteria</taxon>
        <taxon>Hyphomicrobiales</taxon>
        <taxon>Phyllobacteriaceae</taxon>
        <taxon>Aquibium</taxon>
    </lineage>
</organism>
<dbReference type="Proteomes" id="UP001556692">
    <property type="component" value="Unassembled WGS sequence"/>
</dbReference>
<evidence type="ECO:0000313" key="1">
    <source>
        <dbReference type="EMBL" id="MEX0409304.1"/>
    </source>
</evidence>
<comment type="caution">
    <text evidence="1">The sequence shown here is derived from an EMBL/GenBank/DDBJ whole genome shotgun (WGS) entry which is preliminary data.</text>
</comment>
<sequence>MGYGIGTGQICPMHVPGGRVGRGGFEGRVGATGPSSGPGMMIGPAGEGAGIFRMTGGASVPSRPAPDGVLFANGFAVAPTGMRCRDAAPEGVAALRKSMRGDAMVAVASAGIADDAPMPLAPADAKTSIENSVGSAFIILARLWRIASVV</sequence>
<proteinExistence type="predicted"/>
<dbReference type="EMBL" id="JBDPGJ010000008">
    <property type="protein sequence ID" value="MEX0409304.1"/>
    <property type="molecule type" value="Genomic_DNA"/>
</dbReference>
<protein>
    <submittedName>
        <fullName evidence="1">Uncharacterized protein</fullName>
    </submittedName>
</protein>
<evidence type="ECO:0000313" key="2">
    <source>
        <dbReference type="Proteomes" id="UP001556692"/>
    </source>
</evidence>
<reference evidence="1 2" key="1">
    <citation type="submission" date="2024-05" db="EMBL/GenBank/DDBJ databases">
        <authorList>
            <person name="Jiang F."/>
        </authorList>
    </citation>
    <scope>NUCLEOTIDE SEQUENCE [LARGE SCALE GENOMIC DNA]</scope>
    <source>
        <strain evidence="1 2">LZ166</strain>
    </source>
</reference>
<dbReference type="RefSeq" id="WP_367957156.1">
    <property type="nucleotide sequence ID" value="NZ_JBDPGJ010000008.1"/>
</dbReference>
<keyword evidence="2" id="KW-1185">Reference proteome</keyword>
<name>A0ABV3SR74_9HYPH</name>
<gene>
    <name evidence="1" type="ORF">ABGN05_27045</name>
</gene>
<accession>A0ABV3SR74</accession>